<organism evidence="2">
    <name type="scientific">mine drainage metagenome</name>
    <dbReference type="NCBI Taxonomy" id="410659"/>
    <lineage>
        <taxon>unclassified sequences</taxon>
        <taxon>metagenomes</taxon>
        <taxon>ecological metagenomes</taxon>
    </lineage>
</organism>
<comment type="caution">
    <text evidence="2">The sequence shown here is derived from an EMBL/GenBank/DDBJ whole genome shotgun (WGS) entry which is preliminary data.</text>
</comment>
<feature type="transmembrane region" description="Helical" evidence="1">
    <location>
        <begin position="72"/>
        <end position="90"/>
    </location>
</feature>
<name>A0A1J5QXS4_9ZZZZ</name>
<proteinExistence type="predicted"/>
<evidence type="ECO:0000313" key="2">
    <source>
        <dbReference type="EMBL" id="OIQ88090.1"/>
    </source>
</evidence>
<accession>A0A1J5QXS4</accession>
<dbReference type="AlphaFoldDB" id="A0A1J5QXS4"/>
<evidence type="ECO:0000256" key="1">
    <source>
        <dbReference type="SAM" id="Phobius"/>
    </source>
</evidence>
<protein>
    <submittedName>
        <fullName evidence="2">Uncharacterized protein</fullName>
    </submittedName>
</protein>
<sequence length="125" mass="13298">MCGVFFALRTSQPTSRQRLTALFAVALVLALSVLSASPTLHAWLHGETPAALAGHPAPGDHGTTGHSDRLCAVTLFATGVLLATLLILVARYEARAAELMPVPIECRLPRQRPHRLPPHCGPPQA</sequence>
<gene>
    <name evidence="2" type="ORF">GALL_300220</name>
</gene>
<keyword evidence="1" id="KW-0472">Membrane</keyword>
<dbReference type="EMBL" id="MLJW01000388">
    <property type="protein sequence ID" value="OIQ88090.1"/>
    <property type="molecule type" value="Genomic_DNA"/>
</dbReference>
<reference evidence="2" key="1">
    <citation type="submission" date="2016-10" db="EMBL/GenBank/DDBJ databases">
        <title>Sequence of Gallionella enrichment culture.</title>
        <authorList>
            <person name="Poehlein A."/>
            <person name="Muehling M."/>
            <person name="Daniel R."/>
        </authorList>
    </citation>
    <scope>NUCLEOTIDE SEQUENCE</scope>
</reference>
<keyword evidence="1" id="KW-1133">Transmembrane helix</keyword>
<keyword evidence="1" id="KW-0812">Transmembrane</keyword>